<feature type="region of interest" description="Disordered" evidence="1">
    <location>
        <begin position="100"/>
        <end position="139"/>
    </location>
</feature>
<dbReference type="Proteomes" id="UP000648187">
    <property type="component" value="Unassembled WGS sequence"/>
</dbReference>
<gene>
    <name evidence="2" type="ORF">HW555_008140</name>
</gene>
<sequence>MTFTLRLGCTTEEVIVKRTAKKGASKERQEMRRTGGGPPPAQPSGFCSDATDWLREIIPSSIDGNMAIFDDDVIYQKPTVFPRSENIIIEVVEDMTEEAHLQNKIPDNGKTNEATNNEKWDFDPSTPPTALSRDQCHHH</sequence>
<accession>A0A835L1Z9</accession>
<evidence type="ECO:0000256" key="1">
    <source>
        <dbReference type="SAM" id="MobiDB-lite"/>
    </source>
</evidence>
<evidence type="ECO:0000313" key="2">
    <source>
        <dbReference type="EMBL" id="KAF9413694.1"/>
    </source>
</evidence>
<proteinExistence type="predicted"/>
<protein>
    <submittedName>
        <fullName evidence="2">Uncharacterized protein</fullName>
    </submittedName>
</protein>
<name>A0A835L1Z9_SPOEX</name>
<feature type="region of interest" description="Disordered" evidence="1">
    <location>
        <begin position="20"/>
        <end position="50"/>
    </location>
</feature>
<keyword evidence="3" id="KW-1185">Reference proteome</keyword>
<feature type="compositionally biased region" description="Basic and acidic residues" evidence="1">
    <location>
        <begin position="24"/>
        <end position="33"/>
    </location>
</feature>
<evidence type="ECO:0000313" key="3">
    <source>
        <dbReference type="Proteomes" id="UP000648187"/>
    </source>
</evidence>
<dbReference type="AlphaFoldDB" id="A0A835L1Z9"/>
<reference evidence="2" key="1">
    <citation type="submission" date="2020-08" db="EMBL/GenBank/DDBJ databases">
        <title>Spodoptera exigua strain:BAW_Kor-Di-RS1 Genome sequencing and assembly.</title>
        <authorList>
            <person name="Kim J."/>
            <person name="Nam H.Y."/>
            <person name="Kwon M."/>
            <person name="Choi J.H."/>
            <person name="Cho S.R."/>
            <person name="Kim G.-H."/>
        </authorList>
    </citation>
    <scope>NUCLEOTIDE SEQUENCE</scope>
    <source>
        <strain evidence="2">BAW_Kor-Di-RS1</strain>
        <tissue evidence="2">Whole-body</tissue>
    </source>
</reference>
<comment type="caution">
    <text evidence="2">The sequence shown here is derived from an EMBL/GenBank/DDBJ whole genome shotgun (WGS) entry which is preliminary data.</text>
</comment>
<organism evidence="2 3">
    <name type="scientific">Spodoptera exigua</name>
    <name type="common">Beet armyworm</name>
    <name type="synonym">Noctua fulgens</name>
    <dbReference type="NCBI Taxonomy" id="7107"/>
    <lineage>
        <taxon>Eukaryota</taxon>
        <taxon>Metazoa</taxon>
        <taxon>Ecdysozoa</taxon>
        <taxon>Arthropoda</taxon>
        <taxon>Hexapoda</taxon>
        <taxon>Insecta</taxon>
        <taxon>Pterygota</taxon>
        <taxon>Neoptera</taxon>
        <taxon>Endopterygota</taxon>
        <taxon>Lepidoptera</taxon>
        <taxon>Glossata</taxon>
        <taxon>Ditrysia</taxon>
        <taxon>Noctuoidea</taxon>
        <taxon>Noctuidae</taxon>
        <taxon>Amphipyrinae</taxon>
        <taxon>Spodoptera</taxon>
    </lineage>
</organism>
<dbReference type="EMBL" id="JACKWZ010000152">
    <property type="protein sequence ID" value="KAF9413694.1"/>
    <property type="molecule type" value="Genomic_DNA"/>
</dbReference>